<dbReference type="Gene3D" id="3.40.190.10">
    <property type="entry name" value="Periplasmic binding protein-like II"/>
    <property type="match status" value="2"/>
</dbReference>
<dbReference type="InterPro" id="IPR006311">
    <property type="entry name" value="TAT_signal"/>
</dbReference>
<dbReference type="RefSeq" id="WP_344515285.1">
    <property type="nucleotide sequence ID" value="NZ_BAAATU010000032.1"/>
</dbReference>
<evidence type="ECO:0000313" key="1">
    <source>
        <dbReference type="EMBL" id="MFC5918528.1"/>
    </source>
</evidence>
<accession>A0ABW1GWA6</accession>
<dbReference type="Pfam" id="PF01547">
    <property type="entry name" value="SBP_bac_1"/>
    <property type="match status" value="1"/>
</dbReference>
<dbReference type="PROSITE" id="PS51318">
    <property type="entry name" value="TAT"/>
    <property type="match status" value="1"/>
</dbReference>
<dbReference type="SUPFAM" id="SSF53850">
    <property type="entry name" value="Periplasmic binding protein-like II"/>
    <property type="match status" value="1"/>
</dbReference>
<dbReference type="Proteomes" id="UP001596200">
    <property type="component" value="Unassembled WGS sequence"/>
</dbReference>
<dbReference type="InterPro" id="IPR050490">
    <property type="entry name" value="Bact_solute-bd_prot1"/>
</dbReference>
<comment type="caution">
    <text evidence="1">The sequence shown here is derived from an EMBL/GenBank/DDBJ whole genome shotgun (WGS) entry which is preliminary data.</text>
</comment>
<sequence length="434" mass="46261">MTKGSRFRPDRRTLGRRGLLRIGGGAAALAALSPVLTACSDSGGSGKLRLVGVADQQKPVEELVARYRASRPDAEFATSFAPTDQVQTVLRTQLAGGNAPDVHVLYPGSGSAMSMVELAEAGLLADLSGQPWTKEVPSNFHPAYRHEGKTYLYSAGSSVIGAIHNKKAFARAGVEPPRTWNELLDVCAELKAGGIIPIALGTQTPWVTQLISYALVPNAVYAENPGFDAEMASGKAHFRDSGWADALDKYQELQRRGFFNENPNGTTYEQQTSMVASGRAAMAVQVSAVLANFRQAARNPDDLGMFPFPGGDDAAKLWIPAGIVVGLGISARSRNSAGAKAFVEFLGKQENVDRWARSVAAIPFKRDAATKTDPALDGFLPLIDDSRAVPFMDQSWPNAEVQPAHFAAVQDLLAGKTDVDGALGQMDEAYGKKS</sequence>
<organism evidence="1 2">
    <name type="scientific">Streptomyces pulveraceus</name>
    <dbReference type="NCBI Taxonomy" id="68258"/>
    <lineage>
        <taxon>Bacteria</taxon>
        <taxon>Bacillati</taxon>
        <taxon>Actinomycetota</taxon>
        <taxon>Actinomycetes</taxon>
        <taxon>Kitasatosporales</taxon>
        <taxon>Streptomycetaceae</taxon>
        <taxon>Streptomyces</taxon>
    </lineage>
</organism>
<proteinExistence type="predicted"/>
<keyword evidence="2" id="KW-1185">Reference proteome</keyword>
<dbReference type="PANTHER" id="PTHR43649">
    <property type="entry name" value="ARABINOSE-BINDING PROTEIN-RELATED"/>
    <property type="match status" value="1"/>
</dbReference>
<protein>
    <submittedName>
        <fullName evidence="1">Extracellular solute-binding protein</fullName>
    </submittedName>
</protein>
<reference evidence="2" key="1">
    <citation type="journal article" date="2019" name="Int. J. Syst. Evol. Microbiol.">
        <title>The Global Catalogue of Microorganisms (GCM) 10K type strain sequencing project: providing services to taxonomists for standard genome sequencing and annotation.</title>
        <authorList>
            <consortium name="The Broad Institute Genomics Platform"/>
            <consortium name="The Broad Institute Genome Sequencing Center for Infectious Disease"/>
            <person name="Wu L."/>
            <person name="Ma J."/>
        </authorList>
    </citation>
    <scope>NUCLEOTIDE SEQUENCE [LARGE SCALE GENOMIC DNA]</scope>
    <source>
        <strain evidence="2">JCM 4147</strain>
    </source>
</reference>
<dbReference type="InterPro" id="IPR006059">
    <property type="entry name" value="SBP"/>
</dbReference>
<gene>
    <name evidence="1" type="ORF">ACFP1B_34630</name>
</gene>
<name>A0ABW1GWA6_9ACTN</name>
<evidence type="ECO:0000313" key="2">
    <source>
        <dbReference type="Proteomes" id="UP001596200"/>
    </source>
</evidence>
<dbReference type="EMBL" id="JBHSPU010000039">
    <property type="protein sequence ID" value="MFC5918528.1"/>
    <property type="molecule type" value="Genomic_DNA"/>
</dbReference>